<evidence type="ECO:0000313" key="6">
    <source>
        <dbReference type="EMBL" id="GFS18393.1"/>
    </source>
</evidence>
<dbReference type="Pfam" id="PF12260">
    <property type="entry name" value="PIP49_C"/>
    <property type="match status" value="1"/>
</dbReference>
<comment type="subcellular location">
    <subcellularLocation>
        <location evidence="1">Secreted</location>
    </subcellularLocation>
</comment>
<evidence type="ECO:0000256" key="2">
    <source>
        <dbReference type="ARBA" id="ARBA00006338"/>
    </source>
</evidence>
<dbReference type="PANTHER" id="PTHR32073:SF7">
    <property type="entry name" value="GH11358P"/>
    <property type="match status" value="1"/>
</dbReference>
<dbReference type="InterPro" id="IPR022049">
    <property type="entry name" value="FAM69_kinase_dom"/>
</dbReference>
<dbReference type="GO" id="GO:0005576">
    <property type="term" value="C:extracellular region"/>
    <property type="evidence" value="ECO:0007669"/>
    <property type="project" value="UniProtKB-SubCell"/>
</dbReference>
<comment type="similarity">
    <text evidence="2">Belongs to the DIPK family.</text>
</comment>
<protein>
    <submittedName>
        <fullName evidence="6">Deleted in autism protein 1 homolog</fullName>
    </submittedName>
</protein>
<dbReference type="EMBL" id="BMAT01010007">
    <property type="protein sequence ID" value="GFS18393.1"/>
    <property type="molecule type" value="Genomic_DNA"/>
</dbReference>
<keyword evidence="7" id="KW-1185">Reference proteome</keyword>
<comment type="caution">
    <text evidence="6">The sequence shown here is derived from an EMBL/GenBank/DDBJ whole genome shotgun (WGS) entry which is preliminary data.</text>
</comment>
<evidence type="ECO:0000256" key="3">
    <source>
        <dbReference type="ARBA" id="ARBA00022525"/>
    </source>
</evidence>
<evidence type="ECO:0000256" key="1">
    <source>
        <dbReference type="ARBA" id="ARBA00004613"/>
    </source>
</evidence>
<evidence type="ECO:0000256" key="4">
    <source>
        <dbReference type="ARBA" id="ARBA00022729"/>
    </source>
</evidence>
<keyword evidence="3" id="KW-0964">Secreted</keyword>
<dbReference type="PANTHER" id="PTHR32073">
    <property type="entry name" value="GH11358P"/>
    <property type="match status" value="1"/>
</dbReference>
<dbReference type="AlphaFoldDB" id="A0AAV4J6F3"/>
<reference evidence="6 7" key="1">
    <citation type="journal article" date="2021" name="Elife">
        <title>Chloroplast acquisition without the gene transfer in kleptoplastic sea slugs, Plakobranchus ocellatus.</title>
        <authorList>
            <person name="Maeda T."/>
            <person name="Takahashi S."/>
            <person name="Yoshida T."/>
            <person name="Shimamura S."/>
            <person name="Takaki Y."/>
            <person name="Nagai Y."/>
            <person name="Toyoda A."/>
            <person name="Suzuki Y."/>
            <person name="Arimoto A."/>
            <person name="Ishii H."/>
            <person name="Satoh N."/>
            <person name="Nishiyama T."/>
            <person name="Hasebe M."/>
            <person name="Maruyama T."/>
            <person name="Minagawa J."/>
            <person name="Obokata J."/>
            <person name="Shigenobu S."/>
        </authorList>
    </citation>
    <scope>NUCLEOTIDE SEQUENCE [LARGE SCALE GENOMIC DNA]</scope>
</reference>
<evidence type="ECO:0000259" key="5">
    <source>
        <dbReference type="Pfam" id="PF12260"/>
    </source>
</evidence>
<accession>A0AAV4J6F3</accession>
<organism evidence="6 7">
    <name type="scientific">Elysia marginata</name>
    <dbReference type="NCBI Taxonomy" id="1093978"/>
    <lineage>
        <taxon>Eukaryota</taxon>
        <taxon>Metazoa</taxon>
        <taxon>Spiralia</taxon>
        <taxon>Lophotrochozoa</taxon>
        <taxon>Mollusca</taxon>
        <taxon>Gastropoda</taxon>
        <taxon>Heterobranchia</taxon>
        <taxon>Euthyneura</taxon>
        <taxon>Panpulmonata</taxon>
        <taxon>Sacoglossa</taxon>
        <taxon>Placobranchoidea</taxon>
        <taxon>Plakobranchidae</taxon>
        <taxon>Elysia</taxon>
    </lineage>
</organism>
<name>A0AAV4J6F3_9GAST</name>
<feature type="domain" description="FAM69 protein-kinase" evidence="5">
    <location>
        <begin position="220"/>
        <end position="416"/>
    </location>
</feature>
<gene>
    <name evidence="6" type="ORF">ElyMa_005005400</name>
</gene>
<keyword evidence="4" id="KW-0732">Signal</keyword>
<sequence>MFEVRNRKSDNLKTGMKRLENAMGDSMLKMKMMPSRAKAVFFLSAVLSLAFYLYLAKWLFMRDPEMEIDAFLNIDKCPACFGGSACGMFYYKQIDLLGMSKFRSFDMINPKNVHYGTMRPDGREILIKKLATDNQFEELDQKLCLEAKRPIDCDIARVIMRTDKVLPFRLDPLSPKHLKDTGAFMFDCPSYRLLDRVWTYFQEYKKKKEIFLSDKVQIFYMASVNPEALLVQVFPKAEGWPFPEYLGSCGRGIVVENAGQPLSQFVGSSFHIRAGIAYELMKIAEKLTTKSDFALYLTDVNYDNFAVDYSGKVTVVDLENIIVVDKLGIEARKPEGYDEPHEAIFDDCEGKNCLLFQSDKLCNRLNSDHNYNAICRNLLSTYAVEPGMPEGFLHSMPDEAQDYWDLGNLLEECANPKQPRGRWKVKDKLIKALAALKDLSEEHKQVVGNREDN</sequence>
<evidence type="ECO:0000313" key="7">
    <source>
        <dbReference type="Proteomes" id="UP000762676"/>
    </source>
</evidence>
<dbReference type="InterPro" id="IPR020519">
    <property type="entry name" value="DIPK2A/B"/>
</dbReference>
<proteinExistence type="inferred from homology"/>
<dbReference type="Proteomes" id="UP000762676">
    <property type="component" value="Unassembled WGS sequence"/>
</dbReference>